<dbReference type="Proteomes" id="UP001149165">
    <property type="component" value="Unassembled WGS sequence"/>
</dbReference>
<dbReference type="EMBL" id="JAPQKH010000002">
    <property type="protein sequence ID" value="KAJ5113813.1"/>
    <property type="molecule type" value="Genomic_DNA"/>
</dbReference>
<dbReference type="SUPFAM" id="SSF56112">
    <property type="entry name" value="Protein kinase-like (PK-like)"/>
    <property type="match status" value="1"/>
</dbReference>
<dbReference type="GO" id="GO:0004674">
    <property type="term" value="F:protein serine/threonine kinase activity"/>
    <property type="evidence" value="ECO:0007669"/>
    <property type="project" value="UniProtKB-KW"/>
</dbReference>
<reference evidence="2" key="1">
    <citation type="submission" date="2022-11" db="EMBL/GenBank/DDBJ databases">
        <authorList>
            <person name="Petersen C."/>
        </authorList>
    </citation>
    <scope>NUCLEOTIDE SEQUENCE</scope>
    <source>
        <strain evidence="2">IBT 30069</strain>
    </source>
</reference>
<dbReference type="PANTHER" id="PTHR44329">
    <property type="entry name" value="SERINE/THREONINE-PROTEIN KINASE TNNI3K-RELATED"/>
    <property type="match status" value="1"/>
</dbReference>
<organism evidence="2 3">
    <name type="scientific">Penicillium angulare</name>
    <dbReference type="NCBI Taxonomy" id="116970"/>
    <lineage>
        <taxon>Eukaryota</taxon>
        <taxon>Fungi</taxon>
        <taxon>Dikarya</taxon>
        <taxon>Ascomycota</taxon>
        <taxon>Pezizomycotina</taxon>
        <taxon>Eurotiomycetes</taxon>
        <taxon>Eurotiomycetidae</taxon>
        <taxon>Eurotiales</taxon>
        <taxon>Aspergillaceae</taxon>
        <taxon>Penicillium</taxon>
    </lineage>
</organism>
<comment type="caution">
    <text evidence="2">The sequence shown here is derived from an EMBL/GenBank/DDBJ whole genome shotgun (WGS) entry which is preliminary data.</text>
</comment>
<proteinExistence type="predicted"/>
<dbReference type="PROSITE" id="PS50011">
    <property type="entry name" value="PROTEIN_KINASE_DOM"/>
    <property type="match status" value="1"/>
</dbReference>
<protein>
    <submittedName>
        <fullName evidence="2">Serine/threonine protein kinase</fullName>
    </submittedName>
</protein>
<feature type="domain" description="Protein kinase" evidence="1">
    <location>
        <begin position="43"/>
        <end position="278"/>
    </location>
</feature>
<dbReference type="OrthoDB" id="1668230at2759"/>
<accession>A0A9W9G834</accession>
<dbReference type="GO" id="GO:0005524">
    <property type="term" value="F:ATP binding"/>
    <property type="evidence" value="ECO:0007669"/>
    <property type="project" value="InterPro"/>
</dbReference>
<keyword evidence="2" id="KW-0723">Serine/threonine-protein kinase</keyword>
<dbReference type="InterPro" id="IPR051681">
    <property type="entry name" value="Ser/Thr_Kinases-Pseudokinases"/>
</dbReference>
<dbReference type="InterPro" id="IPR000719">
    <property type="entry name" value="Prot_kinase_dom"/>
</dbReference>
<evidence type="ECO:0000313" key="2">
    <source>
        <dbReference type="EMBL" id="KAJ5113813.1"/>
    </source>
</evidence>
<sequence length="278" mass="30974">MEISKLLCGPVTPTTSPKVANRSLLLDGGDLFSKYLDPQGFRIPKSTIIGHGNTGVVLQTGRNVVKLPLWRVGDTKDKSGLDYNFSFNLAALRHEKEVYERLGKSQWIVPYQDGGEATLVLEFMSNGSLSGYFAKNREAITPVQMLHWFLQLATAVSFVHNSGVLLNDIHDGNVLLDCNLTVKLCDFGAARIIASDEGLSQKHKDEVHLDIIDVTRIIYQMTTGEEGRMMSKDFGLEERWLGWIMQRSMTGICSGGYSDARDLIKDLEAEMARFDIKA</sequence>
<keyword evidence="3" id="KW-1185">Reference proteome</keyword>
<gene>
    <name evidence="2" type="ORF">N7456_002347</name>
</gene>
<dbReference type="Gene3D" id="1.10.510.10">
    <property type="entry name" value="Transferase(Phosphotransferase) domain 1"/>
    <property type="match status" value="1"/>
</dbReference>
<dbReference type="Pfam" id="PF00069">
    <property type="entry name" value="Pkinase"/>
    <property type="match status" value="1"/>
</dbReference>
<evidence type="ECO:0000259" key="1">
    <source>
        <dbReference type="PROSITE" id="PS50011"/>
    </source>
</evidence>
<keyword evidence="2" id="KW-0418">Kinase</keyword>
<name>A0A9W9G834_9EURO</name>
<dbReference type="AlphaFoldDB" id="A0A9W9G834"/>
<reference evidence="2" key="2">
    <citation type="journal article" date="2023" name="IMA Fungus">
        <title>Comparative genomic study of the Penicillium genus elucidates a diverse pangenome and 15 lateral gene transfer events.</title>
        <authorList>
            <person name="Petersen C."/>
            <person name="Sorensen T."/>
            <person name="Nielsen M.R."/>
            <person name="Sondergaard T.E."/>
            <person name="Sorensen J.L."/>
            <person name="Fitzpatrick D.A."/>
            <person name="Frisvad J.C."/>
            <person name="Nielsen K.L."/>
        </authorList>
    </citation>
    <scope>NUCLEOTIDE SEQUENCE</scope>
    <source>
        <strain evidence="2">IBT 30069</strain>
    </source>
</reference>
<evidence type="ECO:0000313" key="3">
    <source>
        <dbReference type="Proteomes" id="UP001149165"/>
    </source>
</evidence>
<dbReference type="InterPro" id="IPR011009">
    <property type="entry name" value="Kinase-like_dom_sf"/>
</dbReference>
<keyword evidence="2" id="KW-0808">Transferase</keyword>